<accession>A0A1H3SP66</accession>
<dbReference type="InterPro" id="IPR052718">
    <property type="entry name" value="NmrA-type_oxidoreductase"/>
</dbReference>
<evidence type="ECO:0000313" key="2">
    <source>
        <dbReference type="EMBL" id="SDZ39468.1"/>
    </source>
</evidence>
<dbReference type="SUPFAM" id="SSF51735">
    <property type="entry name" value="NAD(P)-binding Rossmann-fold domains"/>
    <property type="match status" value="1"/>
</dbReference>
<dbReference type="RefSeq" id="WP_023098540.1">
    <property type="nucleotide sequence ID" value="NZ_CP141274.1"/>
</dbReference>
<proteinExistence type="predicted"/>
<organism evidence="2 3">
    <name type="scientific">Delftia lacustris</name>
    <dbReference type="NCBI Taxonomy" id="558537"/>
    <lineage>
        <taxon>Bacteria</taxon>
        <taxon>Pseudomonadati</taxon>
        <taxon>Pseudomonadota</taxon>
        <taxon>Betaproteobacteria</taxon>
        <taxon>Burkholderiales</taxon>
        <taxon>Comamonadaceae</taxon>
        <taxon>Delftia</taxon>
    </lineage>
</organism>
<dbReference type="Gene3D" id="3.90.25.10">
    <property type="entry name" value="UDP-galactose 4-epimerase, domain 1"/>
    <property type="match status" value="1"/>
</dbReference>
<dbReference type="GeneID" id="94693668"/>
<dbReference type="InterPro" id="IPR036291">
    <property type="entry name" value="NAD(P)-bd_dom_sf"/>
</dbReference>
<dbReference type="EMBL" id="FNPE01000021">
    <property type="protein sequence ID" value="SDZ39468.1"/>
    <property type="molecule type" value="Genomic_DNA"/>
</dbReference>
<dbReference type="AlphaFoldDB" id="A0A1H3SP66"/>
<dbReference type="PANTHER" id="PTHR47129">
    <property type="entry name" value="QUINONE OXIDOREDUCTASE 2"/>
    <property type="match status" value="1"/>
</dbReference>
<protein>
    <submittedName>
        <fullName evidence="2">NAD(P)H dehydrogenase (Quinone)</fullName>
    </submittedName>
</protein>
<sequence length="303" mass="32601">MTRLLSPCLLVASAHDPLGRRVVELLLRRDEAEVIATSRQPVHLVDLAARGARIRGADPDDAASLDAAFTGAHRLLLLPGAADGSWSRRRQLQAMIDAAARVGVRTVVYAAQIEVFDPSLMTVARECETVAQACEARNLALSVLRVSWPMERLFPRIILALRCGKWFSSAPQGRLPYVAGEDVARTAAAVLRADPVPPGELAITGPQALTAEALVNSINIIFGASIDLVPVSEEALALHLQVSGFPKSTLREALIIEEVSKRGLAPFSDGVIEQMTGQPPRSIEAVLVEHRLDLLLSTSTPRL</sequence>
<dbReference type="Proteomes" id="UP000183417">
    <property type="component" value="Unassembled WGS sequence"/>
</dbReference>
<gene>
    <name evidence="2" type="ORF">SAMN05421547_121105</name>
</gene>
<name>A0A1H3SP66_9BURK</name>
<evidence type="ECO:0000313" key="3">
    <source>
        <dbReference type="Proteomes" id="UP000183417"/>
    </source>
</evidence>
<dbReference type="PANTHER" id="PTHR47129:SF1">
    <property type="entry name" value="NMRA-LIKE DOMAIN-CONTAINING PROTEIN"/>
    <property type="match status" value="1"/>
</dbReference>
<dbReference type="Gene3D" id="3.40.50.720">
    <property type="entry name" value="NAD(P)-binding Rossmann-like Domain"/>
    <property type="match status" value="1"/>
</dbReference>
<dbReference type="Pfam" id="PF13460">
    <property type="entry name" value="NAD_binding_10"/>
    <property type="match status" value="1"/>
</dbReference>
<evidence type="ECO:0000259" key="1">
    <source>
        <dbReference type="Pfam" id="PF13460"/>
    </source>
</evidence>
<feature type="domain" description="NAD(P)-binding" evidence="1">
    <location>
        <begin position="18"/>
        <end position="145"/>
    </location>
</feature>
<dbReference type="InterPro" id="IPR016040">
    <property type="entry name" value="NAD(P)-bd_dom"/>
</dbReference>
<reference evidence="2 3" key="1">
    <citation type="submission" date="2016-10" db="EMBL/GenBank/DDBJ databases">
        <authorList>
            <person name="de Groot N.N."/>
        </authorList>
    </citation>
    <scope>NUCLEOTIDE SEQUENCE [LARGE SCALE GENOMIC DNA]</scope>
    <source>
        <strain evidence="2 3">LMG 24775</strain>
    </source>
</reference>